<keyword evidence="1" id="KW-0175">Coiled coil</keyword>
<dbReference type="GO" id="GO:0031267">
    <property type="term" value="F:small GTPase binding"/>
    <property type="evidence" value="ECO:0007669"/>
    <property type="project" value="InterPro"/>
</dbReference>
<feature type="compositionally biased region" description="Basic and acidic residues" evidence="2">
    <location>
        <begin position="1226"/>
        <end position="1235"/>
    </location>
</feature>
<feature type="region of interest" description="Disordered" evidence="2">
    <location>
        <begin position="674"/>
        <end position="719"/>
    </location>
</feature>
<feature type="region of interest" description="Disordered" evidence="2">
    <location>
        <begin position="754"/>
        <end position="878"/>
    </location>
</feature>
<feature type="compositionally biased region" description="Polar residues" evidence="2">
    <location>
        <begin position="674"/>
        <end position="685"/>
    </location>
</feature>
<proteinExistence type="predicted"/>
<dbReference type="FunCoup" id="A0A1S3EN72">
    <property type="interactions" value="158"/>
</dbReference>
<feature type="compositionally biased region" description="Polar residues" evidence="2">
    <location>
        <begin position="1071"/>
        <end position="1085"/>
    </location>
</feature>
<feature type="compositionally biased region" description="Low complexity" evidence="2">
    <location>
        <begin position="182"/>
        <end position="197"/>
    </location>
</feature>
<dbReference type="PANTHER" id="PTHR21469">
    <property type="entry name" value="EXOPHILIN-5"/>
    <property type="match status" value="1"/>
</dbReference>
<feature type="region of interest" description="Disordered" evidence="2">
    <location>
        <begin position="1306"/>
        <end position="1495"/>
    </location>
</feature>
<dbReference type="GeneID" id="105980597"/>
<reference evidence="5" key="1">
    <citation type="submission" date="2025-08" db="UniProtKB">
        <authorList>
            <consortium name="RefSeq"/>
        </authorList>
    </citation>
    <scope>IDENTIFICATION</scope>
    <source>
        <tissue evidence="5">Kidney</tissue>
    </source>
</reference>
<feature type="compositionally biased region" description="Basic and acidic residues" evidence="2">
    <location>
        <begin position="1412"/>
        <end position="1423"/>
    </location>
</feature>
<dbReference type="RefSeq" id="XP_012864932.1">
    <property type="nucleotide sequence ID" value="XM_013009478.1"/>
</dbReference>
<feature type="region of interest" description="Disordered" evidence="2">
    <location>
        <begin position="1596"/>
        <end position="1638"/>
    </location>
</feature>
<feature type="region of interest" description="Disordered" evidence="2">
    <location>
        <begin position="935"/>
        <end position="954"/>
    </location>
</feature>
<dbReference type="GO" id="GO:0050714">
    <property type="term" value="P:positive regulation of protein secretion"/>
    <property type="evidence" value="ECO:0007669"/>
    <property type="project" value="TreeGrafter"/>
</dbReference>
<dbReference type="GO" id="GO:0005768">
    <property type="term" value="C:endosome"/>
    <property type="evidence" value="ECO:0007669"/>
    <property type="project" value="TreeGrafter"/>
</dbReference>
<dbReference type="Proteomes" id="UP000081671">
    <property type="component" value="Unplaced"/>
</dbReference>
<feature type="compositionally biased region" description="Acidic residues" evidence="2">
    <location>
        <begin position="1875"/>
        <end position="1895"/>
    </location>
</feature>
<feature type="compositionally biased region" description="Polar residues" evidence="2">
    <location>
        <begin position="1236"/>
        <end position="1257"/>
    </location>
</feature>
<feature type="compositionally biased region" description="Polar residues" evidence="2">
    <location>
        <begin position="772"/>
        <end position="801"/>
    </location>
</feature>
<organism evidence="4 5">
    <name type="scientific">Dipodomys ordii</name>
    <name type="common">Ord's kangaroo rat</name>
    <dbReference type="NCBI Taxonomy" id="10020"/>
    <lineage>
        <taxon>Eukaryota</taxon>
        <taxon>Metazoa</taxon>
        <taxon>Chordata</taxon>
        <taxon>Craniata</taxon>
        <taxon>Vertebrata</taxon>
        <taxon>Euteleostomi</taxon>
        <taxon>Mammalia</taxon>
        <taxon>Eutheria</taxon>
        <taxon>Euarchontoglires</taxon>
        <taxon>Glires</taxon>
        <taxon>Rodentia</taxon>
        <taxon>Castorimorpha</taxon>
        <taxon>Heteromyidae</taxon>
        <taxon>Dipodomyinae</taxon>
        <taxon>Dipodomys</taxon>
    </lineage>
</organism>
<feature type="region of interest" description="Disordered" evidence="2">
    <location>
        <begin position="1841"/>
        <end position="1905"/>
    </location>
</feature>
<gene>
    <name evidence="5" type="primary">Exph5</name>
</gene>
<feature type="region of interest" description="Disordered" evidence="2">
    <location>
        <begin position="603"/>
        <end position="625"/>
    </location>
</feature>
<dbReference type="InterPro" id="IPR010911">
    <property type="entry name" value="Rab_BD"/>
</dbReference>
<feature type="region of interest" description="Disordered" evidence="2">
    <location>
        <begin position="179"/>
        <end position="241"/>
    </location>
</feature>
<feature type="compositionally biased region" description="Basic residues" evidence="2">
    <location>
        <begin position="704"/>
        <end position="713"/>
    </location>
</feature>
<dbReference type="PANTHER" id="PTHR21469:SF4">
    <property type="entry name" value="EXOPHILIN-5"/>
    <property type="match status" value="1"/>
</dbReference>
<protein>
    <submittedName>
        <fullName evidence="5">Exophilin-5</fullName>
    </submittedName>
</protein>
<dbReference type="GO" id="GO:0045921">
    <property type="term" value="P:positive regulation of exocytosis"/>
    <property type="evidence" value="ECO:0007669"/>
    <property type="project" value="TreeGrafter"/>
</dbReference>
<dbReference type="CTD" id="23086"/>
<feature type="region of interest" description="Disordered" evidence="2">
    <location>
        <begin position="1219"/>
        <end position="1285"/>
    </location>
</feature>
<name>A0A1S3EN72_DIPOR</name>
<keyword evidence="4" id="KW-1185">Reference proteome</keyword>
<accession>A0A1S3EN72</accession>
<dbReference type="Gene3D" id="6.10.250.3000">
    <property type="match status" value="1"/>
</dbReference>
<dbReference type="InterPro" id="IPR039916">
    <property type="entry name" value="EXPH5"/>
</dbReference>
<feature type="domain" description="RabBD" evidence="3">
    <location>
        <begin position="7"/>
        <end position="63"/>
    </location>
</feature>
<evidence type="ECO:0000313" key="5">
    <source>
        <dbReference type="RefSeq" id="XP_012864932.1"/>
    </source>
</evidence>
<sequence length="1905" mass="213017">MTEVPQGFDFSFLNEEEARTILRVLERNEELRRAEKDRIRKLQKTKRDIRWLQGVTGEWFEEIQRKKFCNETDVSQMLKQPLTYRLRKEIAQHDSVELQASRSKNLLNQKPSAPCRMSFRSSFASLFSFRKAGREPLKLQWLRQKGYGGGGRSPVSVRGTIDVSRQKAKVLDDLDSKLAQEQSTSSANASYASSTQSGHSYSSRNRPRAITRRPQNHHETSNMSIYDILRPGTPREGFKTFSPRTKTIYNMYRTKEPSRGLEDSVQKNTFGSTSLCFDSRQRSASPATGRFTARSLHFPTTTENRNRFVPASHQQSPKRTPLSSIIWNRSDFLRDRQNQEEFYSAPSPMEIDPAEQCMYPHCLQENRRHEWFHSQNAYQNARLNDPLDTPMHPDIFENSENMPFYHQDNPFARSFFSNAFKQSREQRFGQSSFWGQQEERYSCWPDFHQGRKPFNFSNRDFEMFPSEANVHGHSVPPQHWRPFSPVFRSQENPYPWQSGFQMPPLENMEISHTSENQSTPYFGIPTFGSMSDLSHPMTTSGLEYQKDSCPEHMHRNKEPYSFRIDQNLAPSFRTSFPQVPDDKRNSQSPNFPNFTVTLQNVIPNKPDSLPGRCHTGTNSTSLDSLPLAETQPNILVTEMNEKDMNESLSEDKQLHQTDQTNMTEIPPSISQTVISNPLTDFQNPLSPDPVKNDRFGLNSPSKGSSRKSPRAFSRKNASPIWISQRDTSNELKGIKKLDSAAFLPFLQQSTMPLPFPSPSQSCHKELEVSKGDISSTSKNNQQCSEPTDNQNTQSPEESSLLDTEAKQYPTPRSTSCSKMAANRPCDSLALSSGITPNSSPSNSFRDARVISSTTRSPSDNGPALEEREDPDNATTKQNSQFAIISPSETPKSNDGHVPLCEDVVDFVKGHSRSPFRNGKVRHRVSCIEKLSQTASCSIPPSEGSHPTENQNNPKASELNTIYCTLPRKSASFLINGSQPESKVRATSIRNGPLPFQIKNTVPDPVKKYESSRCDFPESVSECSKVVSDSITVASEATEKMAKVRPIRSASVRKGPLPFLVGRSMSCPSEKPQASTGSDETNSESVLDTDAASLTPKTRGRLFSSLESKSSIRDGSATYTLHPKELFQECTEKMAAPGTGEENPLPCCADIAQKENKNTLHKFKTTSMFSVSGNEDNVKCLEVVSIYYTLPRKASKKVCNLLQQYAQNTSSLMESLQMETEASPRALGERVKDSTQERSSSPSPNVKMTESSAQSLTDNKLPDKGPSEPTLEEMAPVSLHQGESKAKETLQGDLVKTLLGDFLQSRKQKGRTLQRETLPNSLTPQDENTAAETPENSQESIQAENSGPSSLPAHSEDNVESSQTRRGSGESAGRDIAIISTPSTRWSLEAHLAPAPDGSSSEPHPGEIGGEAGTDHPKVTEKVLAESQTFALTSASQTLQFEETNSGEPDSGKSEPRELPQGNQELTLTESRKAEGERQKLDWDQTSLTKGNHANDANLNILDKGEDRSIKHRLAAMSKANQKFPSNHLNPKRHVATIFPQSGSESGFGLLSLGRLEDTALSPRAAVKPTEAVDENILRDEGTDMEVSEDPLQVTGIASREPSSHSCHQKSNDISQRPQSELKNVSESPPKHENSKDVPVAQLVEEESASTAKLTSTSLREADFSDYQRRLSPPFSLETVQKSLMNLSLASYQQQHRRPVSPGWEPEPQLYRSKSLKSIHVHSDLRTSQPPKARGRHFSESTSIDNALSPLTLGNDFSDHSGYNRRFKSFSEFPSCDENENWALYSDNRTKTGLKSTSSISRPIDYGIFGKEQQLAFLENVKRSLTQGRLWKPSFLKNPGFLKHSVNNPANPSQTDPSSSSSPEDGSFPIEPLNIYEEDPMESDWDTDTTTDDEYYLDEKDKESEL</sequence>
<feature type="region of interest" description="Disordered" evidence="2">
    <location>
        <begin position="1060"/>
        <end position="1091"/>
    </location>
</feature>
<feature type="region of interest" description="Disordered" evidence="2">
    <location>
        <begin position="1720"/>
        <end position="1740"/>
    </location>
</feature>
<feature type="compositionally biased region" description="Basic residues" evidence="2">
    <location>
        <begin position="205"/>
        <end position="215"/>
    </location>
</feature>
<feature type="compositionally biased region" description="Polar residues" evidence="2">
    <location>
        <begin position="1483"/>
        <end position="1495"/>
    </location>
</feature>
<dbReference type="InParanoid" id="A0A1S3EN72"/>
<feature type="compositionally biased region" description="Basic and acidic residues" evidence="2">
    <location>
        <begin position="1469"/>
        <end position="1482"/>
    </location>
</feature>
<evidence type="ECO:0000256" key="1">
    <source>
        <dbReference type="SAM" id="Coils"/>
    </source>
</evidence>
<evidence type="ECO:0000256" key="2">
    <source>
        <dbReference type="SAM" id="MobiDB-lite"/>
    </source>
</evidence>
<dbReference type="PROSITE" id="PS50916">
    <property type="entry name" value="RABBD"/>
    <property type="match status" value="1"/>
</dbReference>
<dbReference type="STRING" id="10020.ENSDORP00000014601"/>
<feature type="coiled-coil region" evidence="1">
    <location>
        <begin position="14"/>
        <end position="45"/>
    </location>
</feature>
<evidence type="ECO:0000259" key="3">
    <source>
        <dbReference type="PROSITE" id="PS50916"/>
    </source>
</evidence>
<feature type="compositionally biased region" description="Polar residues" evidence="2">
    <location>
        <begin position="1314"/>
        <end position="1348"/>
    </location>
</feature>
<feature type="compositionally biased region" description="Polar residues" evidence="2">
    <location>
        <begin position="829"/>
        <end position="859"/>
    </location>
</feature>
<feature type="compositionally biased region" description="Low complexity" evidence="2">
    <location>
        <begin position="1851"/>
        <end position="1868"/>
    </location>
</feature>
<feature type="compositionally biased region" description="Basic and acidic residues" evidence="2">
    <location>
        <begin position="1896"/>
        <end position="1905"/>
    </location>
</feature>
<dbReference type="OrthoDB" id="9908998at2759"/>
<evidence type="ECO:0000313" key="4">
    <source>
        <dbReference type="Proteomes" id="UP000081671"/>
    </source>
</evidence>
<feature type="compositionally biased region" description="Polar residues" evidence="2">
    <location>
        <begin position="1611"/>
        <end position="1626"/>
    </location>
</feature>
<dbReference type="GO" id="GO:0006886">
    <property type="term" value="P:intracellular protein transport"/>
    <property type="evidence" value="ECO:0007669"/>
    <property type="project" value="InterPro"/>
</dbReference>
<dbReference type="KEGG" id="dord:105980597"/>
<feature type="compositionally biased region" description="Polar residues" evidence="2">
    <location>
        <begin position="1425"/>
        <end position="1447"/>
    </location>
</feature>
<dbReference type="GO" id="GO:0071985">
    <property type="term" value="P:multivesicular body sorting pathway"/>
    <property type="evidence" value="ECO:0007669"/>
    <property type="project" value="TreeGrafter"/>
</dbReference>